<reference evidence="3" key="1">
    <citation type="submission" date="2011-02" db="EMBL/GenBank/DDBJ databases">
        <title>The genome of the leaf-cutting ant Acromyrmex echinatior suggests key adaptations to social evolution and fungus farming.</title>
        <authorList>
            <person name="Nygaard S."/>
            <person name="Zhang G."/>
        </authorList>
    </citation>
    <scope>NUCLEOTIDE SEQUENCE</scope>
</reference>
<evidence type="ECO:0000313" key="3">
    <source>
        <dbReference type="EMBL" id="EGI60976.1"/>
    </source>
</evidence>
<accession>F4WXV3</accession>
<feature type="coiled-coil region" evidence="1">
    <location>
        <begin position="55"/>
        <end position="82"/>
    </location>
</feature>
<dbReference type="Proteomes" id="UP000007755">
    <property type="component" value="Unassembled WGS sequence"/>
</dbReference>
<sequence length="187" mass="20618">MIKKRKKRIGSGDNSRENETDECVNEMRKIDEQLRTFILGENAKVSKSEVIMSKIGEYECVLSKLLCKNERLENALAVYERIGVSGAASGGVNQSSESMKVKFNVRVPEKKNYAVVREVKQEGMRIRLKAWFSALGLCFGLGLLSDSCKASPGGSVPIAPETLADQCSACRKSKLVVIKATTIRPMI</sequence>
<organism evidence="4">
    <name type="scientific">Acromyrmex echinatior</name>
    <name type="common">Panamanian leafcutter ant</name>
    <name type="synonym">Acromyrmex octospinosus echinatior</name>
    <dbReference type="NCBI Taxonomy" id="103372"/>
    <lineage>
        <taxon>Eukaryota</taxon>
        <taxon>Metazoa</taxon>
        <taxon>Ecdysozoa</taxon>
        <taxon>Arthropoda</taxon>
        <taxon>Hexapoda</taxon>
        <taxon>Insecta</taxon>
        <taxon>Pterygota</taxon>
        <taxon>Neoptera</taxon>
        <taxon>Endopterygota</taxon>
        <taxon>Hymenoptera</taxon>
        <taxon>Apocrita</taxon>
        <taxon>Aculeata</taxon>
        <taxon>Formicoidea</taxon>
        <taxon>Formicidae</taxon>
        <taxon>Myrmicinae</taxon>
        <taxon>Acromyrmex</taxon>
    </lineage>
</organism>
<evidence type="ECO:0000313" key="4">
    <source>
        <dbReference type="Proteomes" id="UP000007755"/>
    </source>
</evidence>
<feature type="region of interest" description="Disordered" evidence="2">
    <location>
        <begin position="1"/>
        <end position="22"/>
    </location>
</feature>
<name>F4WXV3_ACREC</name>
<dbReference type="EMBL" id="GL888432">
    <property type="protein sequence ID" value="EGI60976.1"/>
    <property type="molecule type" value="Genomic_DNA"/>
</dbReference>
<keyword evidence="1" id="KW-0175">Coiled coil</keyword>
<gene>
    <name evidence="3" type="ORF">G5I_10796</name>
</gene>
<keyword evidence="4" id="KW-1185">Reference proteome</keyword>
<dbReference type="AlphaFoldDB" id="F4WXV3"/>
<proteinExistence type="predicted"/>
<evidence type="ECO:0000256" key="1">
    <source>
        <dbReference type="SAM" id="Coils"/>
    </source>
</evidence>
<dbReference type="InParanoid" id="F4WXV3"/>
<evidence type="ECO:0000256" key="2">
    <source>
        <dbReference type="SAM" id="MobiDB-lite"/>
    </source>
</evidence>
<protein>
    <submittedName>
        <fullName evidence="3">Uncharacterized protein</fullName>
    </submittedName>
</protein>